<evidence type="ECO:0000313" key="1">
    <source>
        <dbReference type="EMBL" id="MYM58876.1"/>
    </source>
</evidence>
<protein>
    <recommendedName>
        <fullName evidence="3">SIR2-like domain-containing protein</fullName>
    </recommendedName>
</protein>
<evidence type="ECO:0000313" key="2">
    <source>
        <dbReference type="Proteomes" id="UP000478571"/>
    </source>
</evidence>
<gene>
    <name evidence="1" type="ORF">GTG28_06540</name>
</gene>
<sequence length="519" mass="59227">MYSRENKGRLMNGSVTQVVNGTINTNRSSVLKEIHRHKSNVEYFINIEINCISFDFLTYDSWDMANANRIFEYKYEGTNLEDEFLIGVFDQANSVMLEKGYVLSQYYLHVDLSALTVDILDIVKPNIFLEMIRCATEIFIYTYDKNRLNSNDTFSVLQGQVNCAVSCSSGFYHTSKMNFDCKFLLGKQNISRFNGEIMTRKLIIFGNGLGMALDAQHFSLKAALKDIWDNPDFLTLEQQQLIERCLGRAGAPEGEDELDLLHQAVTHCKSLNRIGDGDIHWLTEDGQSFPEITATYIHKVATKLHNFDGSLPHAFETALVDFIQQTKSHVATLNYDKLLYNSFIYNGLVDGYSGSLIDGMLDSGFSADALERKYDNNFGYYLHLHGSPLFMEHEGSIVKLTRGRLNLQRNIPSRHIVLTHVKHKPSVIAASHALSTYWDYLQFALSEAKEIILFGYSGFDTHLNMLLKPYLKDTPLRVVEWSGAGDQVQRETYWANCLGKKVVVQRMDNISDFVAWYEI</sequence>
<dbReference type="Proteomes" id="UP000478571">
    <property type="component" value="Unassembled WGS sequence"/>
</dbReference>
<reference evidence="1 2" key="1">
    <citation type="submission" date="2020-01" db="EMBL/GenBank/DDBJ databases">
        <title>Draft Genome Sequence of Vibrio sp. strain OCN044, Isolated from a Healthy Coral at Palmyra Atoll.</title>
        <authorList>
            <person name="Videau P."/>
            <person name="Loughran R."/>
            <person name="Esquivel A."/>
            <person name="Deadmond M."/>
            <person name="Paddock B.E."/>
            <person name="Saw J.H."/>
            <person name="Ushijima B."/>
        </authorList>
    </citation>
    <scope>NUCLEOTIDE SEQUENCE [LARGE SCALE GENOMIC DNA]</scope>
    <source>
        <strain evidence="1 2">OCN044</strain>
    </source>
</reference>
<proteinExistence type="predicted"/>
<accession>A0A6L8LUL1</accession>
<keyword evidence="2" id="KW-1185">Reference proteome</keyword>
<dbReference type="Pfam" id="PF13289">
    <property type="entry name" value="SIR2_2"/>
    <property type="match status" value="1"/>
</dbReference>
<organism evidence="1 2">
    <name type="scientific">Vibrio tetraodonis subsp. pristinus</name>
    <dbReference type="NCBI Taxonomy" id="2695891"/>
    <lineage>
        <taxon>Bacteria</taxon>
        <taxon>Pseudomonadati</taxon>
        <taxon>Pseudomonadota</taxon>
        <taxon>Gammaproteobacteria</taxon>
        <taxon>Vibrionales</taxon>
        <taxon>Vibrionaceae</taxon>
        <taxon>Vibrio</taxon>
    </lineage>
</organism>
<dbReference type="AlphaFoldDB" id="A0A6L8LUL1"/>
<evidence type="ECO:0008006" key="3">
    <source>
        <dbReference type="Google" id="ProtNLM"/>
    </source>
</evidence>
<dbReference type="EMBL" id="WWEU01000002">
    <property type="protein sequence ID" value="MYM58876.1"/>
    <property type="molecule type" value="Genomic_DNA"/>
</dbReference>
<name>A0A6L8LUL1_9VIBR</name>
<comment type="caution">
    <text evidence="1">The sequence shown here is derived from an EMBL/GenBank/DDBJ whole genome shotgun (WGS) entry which is preliminary data.</text>
</comment>